<protein>
    <recommendedName>
        <fullName evidence="9">Reverse transcriptase domain-containing protein</fullName>
    </recommendedName>
</protein>
<dbReference type="AlphaFoldDB" id="A0AA38LJI3"/>
<keyword evidence="5" id="KW-0064">Aspartyl protease</keyword>
<dbReference type="FunFam" id="3.30.70.270:FF:000020">
    <property type="entry name" value="Transposon Tf2-6 polyprotein-like Protein"/>
    <property type="match status" value="1"/>
</dbReference>
<keyword evidence="11" id="KW-1185">Reference proteome</keyword>
<evidence type="ECO:0000256" key="2">
    <source>
        <dbReference type="ARBA" id="ARBA00022679"/>
    </source>
</evidence>
<gene>
    <name evidence="10" type="ORF">KI387_006522</name>
</gene>
<dbReference type="OMA" id="CVEDTIG"/>
<dbReference type="GO" id="GO:0004519">
    <property type="term" value="F:endonuclease activity"/>
    <property type="evidence" value="ECO:0007669"/>
    <property type="project" value="UniProtKB-KW"/>
</dbReference>
<keyword evidence="6" id="KW-0255">Endonuclease</keyword>
<evidence type="ECO:0000256" key="5">
    <source>
        <dbReference type="ARBA" id="ARBA00022750"/>
    </source>
</evidence>
<evidence type="ECO:0000313" key="11">
    <source>
        <dbReference type="Proteomes" id="UP000824469"/>
    </source>
</evidence>
<evidence type="ECO:0000259" key="9">
    <source>
        <dbReference type="PROSITE" id="PS50878"/>
    </source>
</evidence>
<feature type="domain" description="Reverse transcriptase" evidence="9">
    <location>
        <begin position="1"/>
        <end position="82"/>
    </location>
</feature>
<sequence>MPFGLSNAGATFQREMDMAFKGLINKIVLIYLDDITVFSKNAADHLFHLRQVFQRCRSFGVSLNPKKCIFLAHEGKLLGHIVSKEGLEIDPERVQAIRALPLPSHKKALQSFLGKINFFHRFVPNFSALVKPITLMLKKSLAFKWTAEGKSSFEAIKEAISQAPTLVNPYFSRDFILQSLEDYEVRYSFIEKQVLAVIRGLKKFKHLVSNNKIQLLVSHAGVKEFLLSKDLNEKHARWITRVMEYDIEIKVTKLVHGKGLCEKLASGQQDETNSEREVVFVLQDDQEEGRDDVPTPC</sequence>
<dbReference type="GO" id="GO:0003964">
    <property type="term" value="F:RNA-directed DNA polymerase activity"/>
    <property type="evidence" value="ECO:0007669"/>
    <property type="project" value="UniProtKB-KW"/>
</dbReference>
<evidence type="ECO:0000256" key="8">
    <source>
        <dbReference type="ARBA" id="ARBA00022918"/>
    </source>
</evidence>
<comment type="caution">
    <text evidence="10">The sequence shown here is derived from an EMBL/GenBank/DDBJ whole genome shotgun (WGS) entry which is preliminary data.</text>
</comment>
<evidence type="ECO:0000256" key="4">
    <source>
        <dbReference type="ARBA" id="ARBA00022722"/>
    </source>
</evidence>
<dbReference type="InterPro" id="IPR051320">
    <property type="entry name" value="Viral_Replic_Matur_Polypro"/>
</dbReference>
<keyword evidence="7" id="KW-0378">Hydrolase</keyword>
<organism evidence="10 11">
    <name type="scientific">Taxus chinensis</name>
    <name type="common">Chinese yew</name>
    <name type="synonym">Taxus wallichiana var. chinensis</name>
    <dbReference type="NCBI Taxonomy" id="29808"/>
    <lineage>
        <taxon>Eukaryota</taxon>
        <taxon>Viridiplantae</taxon>
        <taxon>Streptophyta</taxon>
        <taxon>Embryophyta</taxon>
        <taxon>Tracheophyta</taxon>
        <taxon>Spermatophyta</taxon>
        <taxon>Pinopsida</taxon>
        <taxon>Pinidae</taxon>
        <taxon>Conifers II</taxon>
        <taxon>Cupressales</taxon>
        <taxon>Taxaceae</taxon>
        <taxon>Taxus</taxon>
    </lineage>
</organism>
<keyword evidence="4" id="KW-0540">Nuclease</keyword>
<dbReference type="PROSITE" id="PS50878">
    <property type="entry name" value="RT_POL"/>
    <property type="match status" value="1"/>
</dbReference>
<dbReference type="GO" id="GO:0006508">
    <property type="term" value="P:proteolysis"/>
    <property type="evidence" value="ECO:0007669"/>
    <property type="project" value="UniProtKB-KW"/>
</dbReference>
<evidence type="ECO:0000256" key="6">
    <source>
        <dbReference type="ARBA" id="ARBA00022759"/>
    </source>
</evidence>
<dbReference type="SUPFAM" id="SSF56672">
    <property type="entry name" value="DNA/RNA polymerases"/>
    <property type="match status" value="1"/>
</dbReference>
<dbReference type="Pfam" id="PF17917">
    <property type="entry name" value="RT_RNaseH"/>
    <property type="match status" value="1"/>
</dbReference>
<evidence type="ECO:0000256" key="7">
    <source>
        <dbReference type="ARBA" id="ARBA00022801"/>
    </source>
</evidence>
<proteinExistence type="predicted"/>
<dbReference type="FunFam" id="3.30.70.270:FF:000003">
    <property type="entry name" value="Transposon Ty3-G Gag-Pol polyprotein"/>
    <property type="match status" value="1"/>
</dbReference>
<keyword evidence="1" id="KW-0645">Protease</keyword>
<evidence type="ECO:0000313" key="10">
    <source>
        <dbReference type="EMBL" id="KAH9326344.1"/>
    </source>
</evidence>
<dbReference type="Pfam" id="PF00078">
    <property type="entry name" value="RVT_1"/>
    <property type="match status" value="1"/>
</dbReference>
<accession>A0AA38LJI3</accession>
<dbReference type="Gene3D" id="3.30.70.270">
    <property type="match status" value="2"/>
</dbReference>
<dbReference type="PANTHER" id="PTHR33064">
    <property type="entry name" value="POL PROTEIN"/>
    <property type="match status" value="1"/>
</dbReference>
<dbReference type="InterPro" id="IPR000477">
    <property type="entry name" value="RT_dom"/>
</dbReference>
<evidence type="ECO:0000256" key="1">
    <source>
        <dbReference type="ARBA" id="ARBA00022670"/>
    </source>
</evidence>
<evidence type="ECO:0000256" key="3">
    <source>
        <dbReference type="ARBA" id="ARBA00022695"/>
    </source>
</evidence>
<dbReference type="CDD" id="cd01647">
    <property type="entry name" value="RT_LTR"/>
    <property type="match status" value="1"/>
</dbReference>
<keyword evidence="8" id="KW-0695">RNA-directed DNA polymerase</keyword>
<keyword evidence="2" id="KW-0808">Transferase</keyword>
<dbReference type="GO" id="GO:0004190">
    <property type="term" value="F:aspartic-type endopeptidase activity"/>
    <property type="evidence" value="ECO:0007669"/>
    <property type="project" value="UniProtKB-KW"/>
</dbReference>
<name>A0AA38LJI3_TAXCH</name>
<dbReference type="EMBL" id="JAHRHJ020000002">
    <property type="protein sequence ID" value="KAH9326344.1"/>
    <property type="molecule type" value="Genomic_DNA"/>
</dbReference>
<reference evidence="10 11" key="1">
    <citation type="journal article" date="2021" name="Nat. Plants">
        <title>The Taxus genome provides insights into paclitaxel biosynthesis.</title>
        <authorList>
            <person name="Xiong X."/>
            <person name="Gou J."/>
            <person name="Liao Q."/>
            <person name="Li Y."/>
            <person name="Zhou Q."/>
            <person name="Bi G."/>
            <person name="Li C."/>
            <person name="Du R."/>
            <person name="Wang X."/>
            <person name="Sun T."/>
            <person name="Guo L."/>
            <person name="Liang H."/>
            <person name="Lu P."/>
            <person name="Wu Y."/>
            <person name="Zhang Z."/>
            <person name="Ro D.K."/>
            <person name="Shang Y."/>
            <person name="Huang S."/>
            <person name="Yan J."/>
        </authorList>
    </citation>
    <scope>NUCLEOTIDE SEQUENCE [LARGE SCALE GENOMIC DNA]</scope>
    <source>
        <strain evidence="10">Ta-2019</strain>
    </source>
</reference>
<keyword evidence="3" id="KW-0548">Nucleotidyltransferase</keyword>
<dbReference type="InterPro" id="IPR041373">
    <property type="entry name" value="RT_RNaseH"/>
</dbReference>
<dbReference type="InterPro" id="IPR043502">
    <property type="entry name" value="DNA/RNA_pol_sf"/>
</dbReference>
<dbReference type="InterPro" id="IPR043128">
    <property type="entry name" value="Rev_trsase/Diguanyl_cyclase"/>
</dbReference>
<dbReference type="Proteomes" id="UP000824469">
    <property type="component" value="Unassembled WGS sequence"/>
</dbReference>
<dbReference type="PANTHER" id="PTHR33064:SF37">
    <property type="entry name" value="RIBONUCLEASE H"/>
    <property type="match status" value="1"/>
</dbReference>